<sequence length="199" mass="21117">AGFASSPPTSPGAVDGRRCRRRPGSVRSPGVRRALRPLFRCRVPLLLPPAGKPGSRRGRDQPGLPPGLDGTAPLPGGRHVSQLVVRHRPQRGRQPGPRPATRRTLSKGEGPPRPGPHAGGSGVGRRRASGPGRRLGDAAPGPAARGRAPPGRPHRARDRPRARAQPRRRQDAPTARRGSAAHPPRCRRGYRGGVRCHGV</sequence>
<gene>
    <name evidence="2" type="ORF">AVDCRST_MAG49-1712</name>
</gene>
<feature type="region of interest" description="Disordered" evidence="1">
    <location>
        <begin position="1"/>
        <end position="199"/>
    </location>
</feature>
<accession>A0A6J4UGL1</accession>
<protein>
    <submittedName>
        <fullName evidence="2">Uncharacterized protein</fullName>
    </submittedName>
</protein>
<feature type="compositionally biased region" description="Basic residues" evidence="1">
    <location>
        <begin position="152"/>
        <end position="167"/>
    </location>
</feature>
<evidence type="ECO:0000313" key="2">
    <source>
        <dbReference type="EMBL" id="CAA9550161.1"/>
    </source>
</evidence>
<name>A0A6J4UGL1_9BACT</name>
<proteinExistence type="predicted"/>
<dbReference type="EMBL" id="CADCWG010000108">
    <property type="protein sequence ID" value="CAA9550161.1"/>
    <property type="molecule type" value="Genomic_DNA"/>
</dbReference>
<dbReference type="AlphaFoldDB" id="A0A6J4UGL1"/>
<evidence type="ECO:0000256" key="1">
    <source>
        <dbReference type="SAM" id="MobiDB-lite"/>
    </source>
</evidence>
<feature type="non-terminal residue" evidence="2">
    <location>
        <position position="1"/>
    </location>
</feature>
<feature type="compositionally biased region" description="Low complexity" evidence="1">
    <location>
        <begin position="129"/>
        <end position="149"/>
    </location>
</feature>
<reference evidence="2" key="1">
    <citation type="submission" date="2020-02" db="EMBL/GenBank/DDBJ databases">
        <authorList>
            <person name="Meier V. D."/>
        </authorList>
    </citation>
    <scope>NUCLEOTIDE SEQUENCE</scope>
    <source>
        <strain evidence="2">AVDCRST_MAG49</strain>
    </source>
</reference>
<feature type="non-terminal residue" evidence="2">
    <location>
        <position position="199"/>
    </location>
</feature>
<organism evidence="2">
    <name type="scientific">uncultured Thermomicrobiales bacterium</name>
    <dbReference type="NCBI Taxonomy" id="1645740"/>
    <lineage>
        <taxon>Bacteria</taxon>
        <taxon>Pseudomonadati</taxon>
        <taxon>Thermomicrobiota</taxon>
        <taxon>Thermomicrobia</taxon>
        <taxon>Thermomicrobiales</taxon>
        <taxon>environmental samples</taxon>
    </lineage>
</organism>